<dbReference type="eggNOG" id="COG0760">
    <property type="taxonomic scope" value="Bacteria"/>
</dbReference>
<dbReference type="PANTHER" id="PTHR47245:SF2">
    <property type="entry name" value="PEPTIDYL-PROLYL CIS-TRANS ISOMERASE HP_0175-RELATED"/>
    <property type="match status" value="1"/>
</dbReference>
<dbReference type="InterPro" id="IPR000297">
    <property type="entry name" value="PPIase_PpiC"/>
</dbReference>
<reference evidence="4" key="1">
    <citation type="journal article" date="2013" name="ISME J.">
        <title>A small predatory core genome in the divergent marine Bacteriovorax marinus SJ and the terrestrial Bdellovibrio bacteriovorus.</title>
        <authorList>
            <person name="Crossman L.C."/>
            <person name="Chen H."/>
            <person name="Cerdeno-Tarraga A.M."/>
            <person name="Brooks K."/>
            <person name="Quail M.A."/>
            <person name="Pineiro S.A."/>
            <person name="Hobley L."/>
            <person name="Sockett R.E."/>
            <person name="Bentley S.D."/>
            <person name="Parkhill J."/>
            <person name="Williams H.N."/>
            <person name="Stine O.C."/>
        </authorList>
    </citation>
    <scope>NUCLEOTIDE SEQUENCE [LARGE SCALE GENOMIC DNA]</scope>
    <source>
        <strain evidence="4">ATCC BAA-682 / DSM 15412 / SJ</strain>
    </source>
</reference>
<dbReference type="InterPro" id="IPR050245">
    <property type="entry name" value="PrsA_foldase"/>
</dbReference>
<evidence type="ECO:0000313" key="3">
    <source>
        <dbReference type="EMBL" id="CBW25855.1"/>
    </source>
</evidence>
<dbReference type="Gene3D" id="3.10.50.40">
    <property type="match status" value="1"/>
</dbReference>
<dbReference type="PATRIC" id="fig|862908.3.peg.922"/>
<dbReference type="AlphaFoldDB" id="E1WXP9"/>
<dbReference type="KEGG" id="bmx:BMS_0969"/>
<dbReference type="Proteomes" id="UP000008963">
    <property type="component" value="Chromosome"/>
</dbReference>
<dbReference type="PANTHER" id="PTHR47245">
    <property type="entry name" value="PEPTIDYLPROLYL ISOMERASE"/>
    <property type="match status" value="1"/>
</dbReference>
<evidence type="ECO:0000259" key="2">
    <source>
        <dbReference type="PROSITE" id="PS50198"/>
    </source>
</evidence>
<dbReference type="STRING" id="862908.BMS_0969"/>
<proteinExistence type="predicted"/>
<dbReference type="InterPro" id="IPR046357">
    <property type="entry name" value="PPIase_dom_sf"/>
</dbReference>
<keyword evidence="4" id="KW-1185">Reference proteome</keyword>
<dbReference type="PROSITE" id="PS50198">
    <property type="entry name" value="PPIC_PPIASE_2"/>
    <property type="match status" value="1"/>
</dbReference>
<dbReference type="SUPFAM" id="SSF54534">
    <property type="entry name" value="FKBP-like"/>
    <property type="match status" value="1"/>
</dbReference>
<dbReference type="EMBL" id="FQ312005">
    <property type="protein sequence ID" value="CBW25855.1"/>
    <property type="molecule type" value="Genomic_DNA"/>
</dbReference>
<dbReference type="PROSITE" id="PS01096">
    <property type="entry name" value="PPIC_PPIASE_1"/>
    <property type="match status" value="1"/>
</dbReference>
<sequence>MLEKRMHKSLARYRARHILLEDVEDAQYVLEKLQQGEDFGELAKELSECNSSQKGGDLGLFVSGQVAPEVERAIYHLKIDEISEPVESEYGFHIIQRLAL</sequence>
<name>E1WXP9_HALMS</name>
<keyword evidence="1 3" id="KW-0413">Isomerase</keyword>
<evidence type="ECO:0000256" key="1">
    <source>
        <dbReference type="PROSITE-ProRule" id="PRU00278"/>
    </source>
</evidence>
<dbReference type="InterPro" id="IPR023058">
    <property type="entry name" value="PPIase_PpiC_CS"/>
</dbReference>
<dbReference type="HOGENOM" id="CLU_090028_6_2_7"/>
<dbReference type="Pfam" id="PF00639">
    <property type="entry name" value="Rotamase"/>
    <property type="match status" value="1"/>
</dbReference>
<keyword evidence="1" id="KW-0697">Rotamase</keyword>
<feature type="domain" description="PpiC" evidence="2">
    <location>
        <begin position="10"/>
        <end position="99"/>
    </location>
</feature>
<accession>E1WXP9</accession>
<gene>
    <name evidence="3" type="ordered locus">BMS_0969</name>
</gene>
<dbReference type="GO" id="GO:0003755">
    <property type="term" value="F:peptidyl-prolyl cis-trans isomerase activity"/>
    <property type="evidence" value="ECO:0007669"/>
    <property type="project" value="UniProtKB-KW"/>
</dbReference>
<protein>
    <submittedName>
        <fullName evidence="3">Peptidyl-prolyl cis-trans isomerase</fullName>
    </submittedName>
</protein>
<organism evidence="3 4">
    <name type="scientific">Halobacteriovorax marinus (strain ATCC BAA-682 / DSM 15412 / SJ)</name>
    <name type="common">Bacteriovorax marinus</name>
    <dbReference type="NCBI Taxonomy" id="862908"/>
    <lineage>
        <taxon>Bacteria</taxon>
        <taxon>Pseudomonadati</taxon>
        <taxon>Bdellovibrionota</taxon>
        <taxon>Bacteriovoracia</taxon>
        <taxon>Bacteriovoracales</taxon>
        <taxon>Halobacteriovoraceae</taxon>
        <taxon>Halobacteriovorax</taxon>
    </lineage>
</organism>
<evidence type="ECO:0000313" key="4">
    <source>
        <dbReference type="Proteomes" id="UP000008963"/>
    </source>
</evidence>